<comment type="caution">
    <text evidence="1">The sequence shown here is derived from an EMBL/GenBank/DDBJ whole genome shotgun (WGS) entry which is preliminary data.</text>
</comment>
<dbReference type="AlphaFoldDB" id="A0A830EU93"/>
<dbReference type="Proteomes" id="UP000614221">
    <property type="component" value="Unassembled WGS sequence"/>
</dbReference>
<organism evidence="1 2">
    <name type="scientific">Haloarcula sebkhae</name>
    <dbReference type="NCBI Taxonomy" id="932660"/>
    <lineage>
        <taxon>Archaea</taxon>
        <taxon>Methanobacteriati</taxon>
        <taxon>Methanobacteriota</taxon>
        <taxon>Stenosarchaea group</taxon>
        <taxon>Halobacteria</taxon>
        <taxon>Halobacteriales</taxon>
        <taxon>Haloarculaceae</taxon>
        <taxon>Haloarcula</taxon>
    </lineage>
</organism>
<name>A0A830EU93_9EURY</name>
<gene>
    <name evidence="1" type="ORF">GCM10009067_31430</name>
</gene>
<sequence>MPRFGVGYHLVCDMPNVAESREFRIEETGERVNGLELELHLFFGVWAVVERHEDRWVVATEDGERRTLVAVSD</sequence>
<accession>A0A830EU93</accession>
<proteinExistence type="predicted"/>
<dbReference type="EMBL" id="BMPD01000005">
    <property type="protein sequence ID" value="GGK76698.1"/>
    <property type="molecule type" value="Genomic_DNA"/>
</dbReference>
<evidence type="ECO:0000313" key="2">
    <source>
        <dbReference type="Proteomes" id="UP000614221"/>
    </source>
</evidence>
<protein>
    <submittedName>
        <fullName evidence="1">Uncharacterized protein</fullName>
    </submittedName>
</protein>
<reference evidence="1" key="1">
    <citation type="journal article" date="2014" name="Int. J. Syst. Evol. Microbiol.">
        <title>Complete genome sequence of Corynebacterium casei LMG S-19264T (=DSM 44701T), isolated from a smear-ripened cheese.</title>
        <authorList>
            <consortium name="US DOE Joint Genome Institute (JGI-PGF)"/>
            <person name="Walter F."/>
            <person name="Albersmeier A."/>
            <person name="Kalinowski J."/>
            <person name="Ruckert C."/>
        </authorList>
    </citation>
    <scope>NUCLEOTIDE SEQUENCE</scope>
    <source>
        <strain evidence="1">JCM 19018</strain>
    </source>
</reference>
<evidence type="ECO:0000313" key="1">
    <source>
        <dbReference type="EMBL" id="GGK76698.1"/>
    </source>
</evidence>
<reference evidence="1" key="2">
    <citation type="submission" date="2020-09" db="EMBL/GenBank/DDBJ databases">
        <authorList>
            <person name="Sun Q."/>
            <person name="Ohkuma M."/>
        </authorList>
    </citation>
    <scope>NUCLEOTIDE SEQUENCE</scope>
    <source>
        <strain evidence="1">JCM 19018</strain>
    </source>
</reference>